<dbReference type="EMBL" id="MU001779">
    <property type="protein sequence ID" value="KAF2798650.1"/>
    <property type="molecule type" value="Genomic_DNA"/>
</dbReference>
<accession>A0A6A6XQF6</accession>
<dbReference type="PANTHER" id="PTHR24320">
    <property type="entry name" value="RETINOL DEHYDROGENASE"/>
    <property type="match status" value="1"/>
</dbReference>
<dbReference type="AlphaFoldDB" id="A0A6A6XQF6"/>
<dbReference type="GO" id="GO:0016491">
    <property type="term" value="F:oxidoreductase activity"/>
    <property type="evidence" value="ECO:0007669"/>
    <property type="project" value="UniProtKB-KW"/>
</dbReference>
<evidence type="ECO:0000313" key="4">
    <source>
        <dbReference type="EMBL" id="KAF2798650.1"/>
    </source>
</evidence>
<keyword evidence="5" id="KW-1185">Reference proteome</keyword>
<organism evidence="4 5">
    <name type="scientific">Melanomma pulvis-pyrius CBS 109.77</name>
    <dbReference type="NCBI Taxonomy" id="1314802"/>
    <lineage>
        <taxon>Eukaryota</taxon>
        <taxon>Fungi</taxon>
        <taxon>Dikarya</taxon>
        <taxon>Ascomycota</taxon>
        <taxon>Pezizomycotina</taxon>
        <taxon>Dothideomycetes</taxon>
        <taxon>Pleosporomycetidae</taxon>
        <taxon>Pleosporales</taxon>
        <taxon>Melanommataceae</taxon>
        <taxon>Melanomma</taxon>
    </lineage>
</organism>
<evidence type="ECO:0000256" key="1">
    <source>
        <dbReference type="ARBA" id="ARBA00006484"/>
    </source>
</evidence>
<sequence>MTDHHEIVRKDKWDMSSLPSLTGKTAIVTGANSPDGIGYNVAYQLFLKGAKVFVSARSLEKANSAIKIMASSSPSSDTSLLKPLVMDLGDFKGVKRVAEKFLAEEERLDIVVNNAASTTLTKASDVDANGISPGFGINHLGPFLLTTTLIPLLIKTAKINPDVRIVTMSSTAHYDVPESVARFDSLSAFNEGFETPRSTADEGPLAAFGDTFGTDIGDIQSIFIRYGYAKLANVLFAKELQRRLDAQGVPILSLSVHPGAVGTNGAAAFLGGRDTEIFKQSISPADGGITPLFAAAHPEPREQVERYKGGFVMPWGGLKEPSALARDERNAKQLWETSERVLEGVLKV</sequence>
<dbReference type="InterPro" id="IPR002347">
    <property type="entry name" value="SDR_fam"/>
</dbReference>
<evidence type="ECO:0000313" key="5">
    <source>
        <dbReference type="Proteomes" id="UP000799757"/>
    </source>
</evidence>
<comment type="similarity">
    <text evidence="1">Belongs to the short-chain dehydrogenases/reductases (SDR) family.</text>
</comment>
<proteinExistence type="inferred from homology"/>
<dbReference type="SUPFAM" id="SSF51735">
    <property type="entry name" value="NAD(P)-binding Rossmann-fold domains"/>
    <property type="match status" value="1"/>
</dbReference>
<reference evidence="4" key="1">
    <citation type="journal article" date="2020" name="Stud. Mycol.">
        <title>101 Dothideomycetes genomes: a test case for predicting lifestyles and emergence of pathogens.</title>
        <authorList>
            <person name="Haridas S."/>
            <person name="Albert R."/>
            <person name="Binder M."/>
            <person name="Bloem J."/>
            <person name="Labutti K."/>
            <person name="Salamov A."/>
            <person name="Andreopoulos B."/>
            <person name="Baker S."/>
            <person name="Barry K."/>
            <person name="Bills G."/>
            <person name="Bluhm B."/>
            <person name="Cannon C."/>
            <person name="Castanera R."/>
            <person name="Culley D."/>
            <person name="Daum C."/>
            <person name="Ezra D."/>
            <person name="Gonzalez J."/>
            <person name="Henrissat B."/>
            <person name="Kuo A."/>
            <person name="Liang C."/>
            <person name="Lipzen A."/>
            <person name="Lutzoni F."/>
            <person name="Magnuson J."/>
            <person name="Mondo S."/>
            <person name="Nolan M."/>
            <person name="Ohm R."/>
            <person name="Pangilinan J."/>
            <person name="Park H.-J."/>
            <person name="Ramirez L."/>
            <person name="Alfaro M."/>
            <person name="Sun H."/>
            <person name="Tritt A."/>
            <person name="Yoshinaga Y."/>
            <person name="Zwiers L.-H."/>
            <person name="Turgeon B."/>
            <person name="Goodwin S."/>
            <person name="Spatafora J."/>
            <person name="Crous P."/>
            <person name="Grigoriev I."/>
        </authorList>
    </citation>
    <scope>NUCLEOTIDE SEQUENCE</scope>
    <source>
        <strain evidence="4">CBS 109.77</strain>
    </source>
</reference>
<keyword evidence="2" id="KW-0521">NADP</keyword>
<dbReference type="InterPro" id="IPR036291">
    <property type="entry name" value="NAD(P)-bd_dom_sf"/>
</dbReference>
<keyword evidence="3" id="KW-0560">Oxidoreductase</keyword>
<evidence type="ECO:0000256" key="2">
    <source>
        <dbReference type="ARBA" id="ARBA00022857"/>
    </source>
</evidence>
<evidence type="ECO:0000256" key="3">
    <source>
        <dbReference type="ARBA" id="ARBA00023002"/>
    </source>
</evidence>
<dbReference type="PANTHER" id="PTHR24320:SF282">
    <property type="entry name" value="WW DOMAIN-CONTAINING OXIDOREDUCTASE"/>
    <property type="match status" value="1"/>
</dbReference>
<dbReference type="OrthoDB" id="191139at2759"/>
<protein>
    <submittedName>
        <fullName evidence="4">Short-chain dehydrogenase</fullName>
    </submittedName>
</protein>
<name>A0A6A6XQF6_9PLEO</name>
<dbReference type="Gene3D" id="3.40.50.720">
    <property type="entry name" value="NAD(P)-binding Rossmann-like Domain"/>
    <property type="match status" value="1"/>
</dbReference>
<gene>
    <name evidence="4" type="ORF">K505DRAFT_232833</name>
</gene>
<dbReference type="Proteomes" id="UP000799757">
    <property type="component" value="Unassembled WGS sequence"/>
</dbReference>
<dbReference type="Pfam" id="PF00106">
    <property type="entry name" value="adh_short"/>
    <property type="match status" value="1"/>
</dbReference>